<feature type="domain" description="Glycosyltransferase subfamily 4-like N-terminal" evidence="2">
    <location>
        <begin position="137"/>
        <end position="243"/>
    </location>
</feature>
<organism evidence="3 4">
    <name type="scientific">Pannonibacter tanglangensis</name>
    <dbReference type="NCBI Taxonomy" id="2750084"/>
    <lineage>
        <taxon>Bacteria</taxon>
        <taxon>Pseudomonadati</taxon>
        <taxon>Pseudomonadota</taxon>
        <taxon>Alphaproteobacteria</taxon>
        <taxon>Hyphomicrobiales</taxon>
        <taxon>Stappiaceae</taxon>
        <taxon>Pannonibacter</taxon>
    </lineage>
</organism>
<sequence length="444" mass="49833">MDMAPQTGLSGRILFDTYNIMLPKGTGVATYARALFRTAGQLGLRPELIYDYQGSEIPRNLELATAILFEDKEKRLTKLDHVRNMIEAWGNPWTTAQAIKLPETSFLLEEPIRARLMHTDQRYIARNLYSLGGRYFSAHRKLYPIRFDTRSGAGRAPDIAHFTFQLPVRVKGAANLYTLHDLVPLIMPYATLENRKNSYALLKEIGRSADHIVTVSEHSRQDIIKVLGVSEDRVTNTYQAIDLPQSAIDKPRAHVEDEVSGIFNLEPDGYFLFFGAIEPKKNVRRLIEAYLSSRVRRPLVIVSSGGWLNKVELQLIADNPRRPDGSGIAQVGYLPYEFLVSLIKGARAVTFPSVYEGFGLPVLEAMALGTPVLTSNTSSLLEVAGDAAVTVDPISVESIRDGLRRLDADDDLRRELRQRGLAQARKFSADAYRERLSSLYRKVL</sequence>
<dbReference type="CDD" id="cd03809">
    <property type="entry name" value="GT4_MtfB-like"/>
    <property type="match status" value="1"/>
</dbReference>
<name>A0A7X5F2I4_9HYPH</name>
<evidence type="ECO:0000259" key="2">
    <source>
        <dbReference type="Pfam" id="PF13439"/>
    </source>
</evidence>
<evidence type="ECO:0000313" key="4">
    <source>
        <dbReference type="Proteomes" id="UP000586722"/>
    </source>
</evidence>
<dbReference type="GO" id="GO:0009103">
    <property type="term" value="P:lipopolysaccharide biosynthetic process"/>
    <property type="evidence" value="ECO:0007669"/>
    <property type="project" value="TreeGrafter"/>
</dbReference>
<dbReference type="GO" id="GO:0016757">
    <property type="term" value="F:glycosyltransferase activity"/>
    <property type="evidence" value="ECO:0007669"/>
    <property type="project" value="InterPro"/>
</dbReference>
<dbReference type="RefSeq" id="WP_161675931.1">
    <property type="nucleotide sequence ID" value="NZ_JAABLP010000002.1"/>
</dbReference>
<dbReference type="SUPFAM" id="SSF53756">
    <property type="entry name" value="UDP-Glycosyltransferase/glycogen phosphorylase"/>
    <property type="match status" value="1"/>
</dbReference>
<dbReference type="InterPro" id="IPR028098">
    <property type="entry name" value="Glyco_trans_4-like_N"/>
</dbReference>
<proteinExistence type="predicted"/>
<feature type="domain" description="Glycosyl transferase family 1" evidence="1">
    <location>
        <begin position="266"/>
        <end position="420"/>
    </location>
</feature>
<dbReference type="InterPro" id="IPR001296">
    <property type="entry name" value="Glyco_trans_1"/>
</dbReference>
<dbReference type="Gene3D" id="3.40.50.2000">
    <property type="entry name" value="Glycogen Phosphorylase B"/>
    <property type="match status" value="2"/>
</dbReference>
<reference evidence="4" key="1">
    <citation type="submission" date="2020-01" db="EMBL/GenBank/DDBJ databases">
        <authorList>
            <person name="Fang Y."/>
            <person name="Sun R."/>
            <person name="Nie L."/>
            <person name="He J."/>
            <person name="Hao L."/>
            <person name="Wang L."/>
            <person name="Su S."/>
            <person name="Lv E."/>
            <person name="Zhang Z."/>
            <person name="Xie R."/>
            <person name="Liu H."/>
        </authorList>
    </citation>
    <scope>NUCLEOTIDE SEQUENCE [LARGE SCALE GENOMIC DNA]</scope>
    <source>
        <strain evidence="4">XCT-53</strain>
    </source>
</reference>
<evidence type="ECO:0000259" key="1">
    <source>
        <dbReference type="Pfam" id="PF00534"/>
    </source>
</evidence>
<comment type="caution">
    <text evidence="3">The sequence shown here is derived from an EMBL/GenBank/DDBJ whole genome shotgun (WGS) entry which is preliminary data.</text>
</comment>
<dbReference type="PANTHER" id="PTHR46401:SF2">
    <property type="entry name" value="GLYCOSYLTRANSFERASE WBBK-RELATED"/>
    <property type="match status" value="1"/>
</dbReference>
<dbReference type="AlphaFoldDB" id="A0A7X5F2I4"/>
<accession>A0A7X5F2I4</accession>
<dbReference type="Pfam" id="PF13439">
    <property type="entry name" value="Glyco_transf_4"/>
    <property type="match status" value="1"/>
</dbReference>
<dbReference type="EMBL" id="JAABLQ010000001">
    <property type="protein sequence ID" value="NBN77620.1"/>
    <property type="molecule type" value="Genomic_DNA"/>
</dbReference>
<gene>
    <name evidence="3" type="ORF">GWI72_04985</name>
</gene>
<evidence type="ECO:0000313" key="3">
    <source>
        <dbReference type="EMBL" id="NBN77620.1"/>
    </source>
</evidence>
<protein>
    <submittedName>
        <fullName evidence="3">Glycosyltransferase</fullName>
    </submittedName>
</protein>
<dbReference type="Pfam" id="PF00534">
    <property type="entry name" value="Glycos_transf_1"/>
    <property type="match status" value="1"/>
</dbReference>
<keyword evidence="4" id="KW-1185">Reference proteome</keyword>
<dbReference type="PANTHER" id="PTHR46401">
    <property type="entry name" value="GLYCOSYLTRANSFERASE WBBK-RELATED"/>
    <property type="match status" value="1"/>
</dbReference>
<dbReference type="Proteomes" id="UP000586722">
    <property type="component" value="Unassembled WGS sequence"/>
</dbReference>